<dbReference type="STRING" id="443156.SAMN04489867_1972"/>
<accession>A0A1H0RID6</accession>
<dbReference type="InterPro" id="IPR028994">
    <property type="entry name" value="Integrin_alpha_N"/>
</dbReference>
<feature type="region of interest" description="Disordered" evidence="2">
    <location>
        <begin position="259"/>
        <end position="280"/>
    </location>
</feature>
<dbReference type="InterPro" id="IPR013783">
    <property type="entry name" value="Ig-like_fold"/>
</dbReference>
<feature type="compositionally biased region" description="Low complexity" evidence="2">
    <location>
        <begin position="59"/>
        <end position="76"/>
    </location>
</feature>
<evidence type="ECO:0000256" key="2">
    <source>
        <dbReference type="SAM" id="MobiDB-lite"/>
    </source>
</evidence>
<dbReference type="InterPro" id="IPR013517">
    <property type="entry name" value="FG-GAP"/>
</dbReference>
<evidence type="ECO:0000313" key="5">
    <source>
        <dbReference type="Proteomes" id="UP000199077"/>
    </source>
</evidence>
<evidence type="ECO:0000256" key="3">
    <source>
        <dbReference type="SAM" id="SignalP"/>
    </source>
</evidence>
<dbReference type="Pfam" id="PF07676">
    <property type="entry name" value="PD40"/>
    <property type="match status" value="1"/>
</dbReference>
<dbReference type="SUPFAM" id="SSF50960">
    <property type="entry name" value="TolB, C-terminal domain"/>
    <property type="match status" value="1"/>
</dbReference>
<dbReference type="InterPro" id="IPR011659">
    <property type="entry name" value="WD40"/>
</dbReference>
<feature type="signal peptide" evidence="3">
    <location>
        <begin position="1"/>
        <end position="29"/>
    </location>
</feature>
<keyword evidence="1 3" id="KW-0732">Signal</keyword>
<gene>
    <name evidence="4" type="ORF">SAMN04489867_1972</name>
</gene>
<proteinExistence type="predicted"/>
<dbReference type="PANTHER" id="PTHR44103">
    <property type="entry name" value="PROPROTEIN CONVERTASE P"/>
    <property type="match status" value="1"/>
</dbReference>
<protein>
    <submittedName>
        <fullName evidence="4">WD40-like Beta Propeller Repeat</fullName>
    </submittedName>
</protein>
<dbReference type="Gene3D" id="2.60.40.10">
    <property type="entry name" value="Immunoglobulins"/>
    <property type="match status" value="1"/>
</dbReference>
<evidence type="ECO:0000313" key="4">
    <source>
        <dbReference type="EMBL" id="SDP29170.1"/>
    </source>
</evidence>
<keyword evidence="5" id="KW-1185">Reference proteome</keyword>
<dbReference type="PANTHER" id="PTHR44103:SF1">
    <property type="entry name" value="PROPROTEIN CONVERTASE P"/>
    <property type="match status" value="1"/>
</dbReference>
<dbReference type="Gene3D" id="2.130.10.130">
    <property type="entry name" value="Integrin alpha, N-terminal"/>
    <property type="match status" value="1"/>
</dbReference>
<dbReference type="EMBL" id="LT629711">
    <property type="protein sequence ID" value="SDP29170.1"/>
    <property type="molecule type" value="Genomic_DNA"/>
</dbReference>
<dbReference type="GO" id="GO:0005975">
    <property type="term" value="P:carbohydrate metabolic process"/>
    <property type="evidence" value="ECO:0007669"/>
    <property type="project" value="UniProtKB-ARBA"/>
</dbReference>
<dbReference type="SUPFAM" id="SSF69318">
    <property type="entry name" value="Integrin alpha N-terminal domain"/>
    <property type="match status" value="1"/>
</dbReference>
<evidence type="ECO:0000256" key="1">
    <source>
        <dbReference type="ARBA" id="ARBA00022729"/>
    </source>
</evidence>
<reference evidence="5" key="1">
    <citation type="submission" date="2016-10" db="EMBL/GenBank/DDBJ databases">
        <authorList>
            <person name="Varghese N."/>
            <person name="Submissions S."/>
        </authorList>
    </citation>
    <scope>NUCLEOTIDE SEQUENCE [LARGE SCALE GENOMIC DNA]</scope>
    <source>
        <strain evidence="5">DSM 22329</strain>
    </source>
</reference>
<dbReference type="Pfam" id="PF13517">
    <property type="entry name" value="FG-GAP_3"/>
    <property type="match status" value="1"/>
</dbReference>
<dbReference type="Gene3D" id="2.120.10.30">
    <property type="entry name" value="TolB, C-terminal domain"/>
    <property type="match status" value="1"/>
</dbReference>
<feature type="region of interest" description="Disordered" evidence="2">
    <location>
        <begin position="59"/>
        <end position="93"/>
    </location>
</feature>
<dbReference type="Proteomes" id="UP000199077">
    <property type="component" value="Chromosome I"/>
</dbReference>
<name>A0A1H0RID6_9MICO</name>
<dbReference type="AlphaFoldDB" id="A0A1H0RID6"/>
<organism evidence="4 5">
    <name type="scientific">Pedococcus dokdonensis</name>
    <dbReference type="NCBI Taxonomy" id="443156"/>
    <lineage>
        <taxon>Bacteria</taxon>
        <taxon>Bacillati</taxon>
        <taxon>Actinomycetota</taxon>
        <taxon>Actinomycetes</taxon>
        <taxon>Micrococcales</taxon>
        <taxon>Intrasporangiaceae</taxon>
        <taxon>Pedococcus</taxon>
    </lineage>
</organism>
<dbReference type="RefSeq" id="WP_091784678.1">
    <property type="nucleotide sequence ID" value="NZ_LT629711.1"/>
</dbReference>
<dbReference type="InterPro" id="IPR011042">
    <property type="entry name" value="6-blade_b-propeller_TolB-like"/>
</dbReference>
<feature type="chain" id="PRO_5009251203" evidence="3">
    <location>
        <begin position="30"/>
        <end position="728"/>
    </location>
</feature>
<sequence>MSSPARVRTGLTLALTAALAVGAVPATQAADSPASRGGADFKVRAVNAMIDAASSRRAAKSEAAANPTASSATTKAADVDKAPDPGLVRNRTLPAPDAVDAAPTCDDLALDWTPTNDRVWVHWNTLGLDNYTILRQRDGGSWKQIGVVGADQTSFVDRTVNPRGLFTYRLDADGISCPLGYWASMSTQDGWGVPDAVFGTAGTGDGTGPLLMQDTFSYGMPSTLTGMDPAYSPDGRLLASAASTDGTSWTLQISEVGPRGVESGYRSSPQPAGTLAAEPSFSPDGRRVVYTRYTVDAATGDVTGSQLRVVDVVTGVDKAVGGSTGLVQADWRSTSTFIAAGGAPGEGLFTIGATGGTKVPVAGTSNAGFPEVAPNGKTYFTTGDGTNFALNVLSTTGVITPLQSSTSHSFETPRVSPDGTVFYVDIDLKVLDDPADNEFTVMSSTNGTDTPEATAIGARRADSSGGFFGYDVRQPKSKGTSDFVGNAGPDILARDSAGTLWAYPSTPDKFAGTRVKIGTGWNIYNAFLAAGDLNGDDKADILARDTAGKLWRYDGKGGGKVAGRVQVGAGWGGYLPLAPGDFNGDGRADLVARSSTGELWLYPGTGLGTFATRTRLGTGWQGMNSIVGVGDFDLDNDADLIAREASTSKLWLYPGNGQGGFSARRQVGSGWNIFKGIAGPELLGPNPFVYAKRADGTLISYAVVGDGRFDGNEVYLVGTGWGPYSFTS</sequence>
<dbReference type="OrthoDB" id="4859523at2"/>